<dbReference type="PIRSF" id="PIRSF000164">
    <property type="entry name" value="DHO_oxidase"/>
    <property type="match status" value="1"/>
</dbReference>
<dbReference type="InterPro" id="IPR033888">
    <property type="entry name" value="DHOD_1B"/>
</dbReference>
<feature type="binding site" evidence="9">
    <location>
        <begin position="69"/>
        <end position="73"/>
    </location>
    <ligand>
        <name>substrate</name>
    </ligand>
</feature>
<keyword evidence="14" id="KW-1185">Reference proteome</keyword>
<dbReference type="EC" id="1.3.-.-" evidence="9"/>
<feature type="binding site" evidence="9">
    <location>
        <position position="218"/>
    </location>
    <ligand>
        <name>FMN</name>
        <dbReference type="ChEBI" id="CHEBI:58210"/>
    </ligand>
</feature>
<dbReference type="PANTHER" id="PTHR48109:SF1">
    <property type="entry name" value="DIHYDROOROTATE DEHYDROGENASE (FUMARATE)"/>
    <property type="match status" value="1"/>
</dbReference>
<dbReference type="GeneID" id="301323237"/>
<feature type="binding site" evidence="9">
    <location>
        <position position="128"/>
    </location>
    <ligand>
        <name>substrate</name>
    </ligand>
</feature>
<evidence type="ECO:0000256" key="5">
    <source>
        <dbReference type="ARBA" id="ARBA00022630"/>
    </source>
</evidence>
<feature type="binding site" evidence="9">
    <location>
        <begin position="244"/>
        <end position="245"/>
    </location>
    <ligand>
        <name>FMN</name>
        <dbReference type="ChEBI" id="CHEBI:58210"/>
    </ligand>
</feature>
<proteinExistence type="inferred from homology"/>
<evidence type="ECO:0000256" key="4">
    <source>
        <dbReference type="ARBA" id="ARBA00022490"/>
    </source>
</evidence>
<reference evidence="11 14" key="1">
    <citation type="submission" date="2021-06" db="EMBL/GenBank/DDBJ databases">
        <title>Collection of gut derived symbiotic bacterial strains cultured from healthy donors.</title>
        <authorList>
            <person name="Lin H."/>
            <person name="Littmann E."/>
            <person name="Pamer E.G."/>
        </authorList>
    </citation>
    <scope>NUCLEOTIDE SEQUENCE</scope>
    <source>
        <strain evidence="12 14">MSK.21.70</strain>
        <strain evidence="11">MSK.21.82</strain>
    </source>
</reference>
<dbReference type="NCBIfam" id="TIGR01037">
    <property type="entry name" value="pyrD_sub1_fam"/>
    <property type="match status" value="1"/>
</dbReference>
<dbReference type="FunFam" id="3.20.20.70:FF:000027">
    <property type="entry name" value="Dihydropyrimidine dehydrogenase [NADP(+)]"/>
    <property type="match status" value="1"/>
</dbReference>
<dbReference type="EMBL" id="JAHOEF010000080">
    <property type="protein sequence ID" value="MBV3383484.1"/>
    <property type="molecule type" value="Genomic_DNA"/>
</dbReference>
<dbReference type="InterPro" id="IPR049622">
    <property type="entry name" value="Dihydroorotate_DH_I"/>
</dbReference>
<evidence type="ECO:0000259" key="10">
    <source>
        <dbReference type="Pfam" id="PF01180"/>
    </source>
</evidence>
<protein>
    <recommendedName>
        <fullName evidence="9">Dihydroorotate dehydrogenase</fullName>
        <shortName evidence="9">DHOD</shortName>
        <shortName evidence="9">DHODase</shortName>
        <shortName evidence="9">DHOdehase</shortName>
        <ecNumber evidence="9">1.3.-.-</ecNumber>
    </recommendedName>
</protein>
<keyword evidence="6 9" id="KW-0288">FMN</keyword>
<dbReference type="Proteomes" id="UP001197492">
    <property type="component" value="Unassembled WGS sequence"/>
</dbReference>
<feature type="binding site" evidence="9">
    <location>
        <position position="45"/>
    </location>
    <ligand>
        <name>substrate</name>
    </ligand>
</feature>
<dbReference type="GO" id="GO:0005737">
    <property type="term" value="C:cytoplasm"/>
    <property type="evidence" value="ECO:0007669"/>
    <property type="project" value="UniProtKB-SubCell"/>
</dbReference>
<dbReference type="HAMAP" id="MF_00224">
    <property type="entry name" value="DHO_dh_type1"/>
    <property type="match status" value="1"/>
</dbReference>
<dbReference type="PROSITE" id="PS00912">
    <property type="entry name" value="DHODEHASE_2"/>
    <property type="match status" value="1"/>
</dbReference>
<evidence type="ECO:0000313" key="11">
    <source>
        <dbReference type="EMBL" id="MBV3383484.1"/>
    </source>
</evidence>
<dbReference type="InterPro" id="IPR005720">
    <property type="entry name" value="Dihydroorotate_DH_cat"/>
</dbReference>
<dbReference type="Pfam" id="PF01180">
    <property type="entry name" value="DHO_dh"/>
    <property type="match status" value="1"/>
</dbReference>
<dbReference type="GO" id="GO:0044205">
    <property type="term" value="P:'de novo' UMP biosynthetic process"/>
    <property type="evidence" value="ECO:0007669"/>
    <property type="project" value="UniProtKB-UniRule"/>
</dbReference>
<keyword evidence="5 9" id="KW-0285">Flavoprotein</keyword>
<dbReference type="Proteomes" id="UP001196408">
    <property type="component" value="Unassembled WGS sequence"/>
</dbReference>
<dbReference type="GO" id="GO:0004152">
    <property type="term" value="F:dihydroorotate dehydrogenase activity"/>
    <property type="evidence" value="ECO:0007669"/>
    <property type="project" value="UniProtKB-UniRule"/>
</dbReference>
<name>A0AAW4N0D3_9FIRM</name>
<evidence type="ECO:0000256" key="3">
    <source>
        <dbReference type="ARBA" id="ARBA00008008"/>
    </source>
</evidence>
<sequence>MANLHVKLPGLDMKNPVIPASGTFGFGYEFTKFYDINVLGSMSLKGTTLEPRYGNPLPRIAEGPSGLLNAIGLQNPGVDEVIKTELVKLRKVYSGKAIANIGGSCVDDYVQTAAKLTKEDCIGALELNISCPNVHAGGMAMGTDPAMAAEVTRSVKAVINKPLYVKLSPNVTDIVAIAKAVEEAGADGISMINTLVGMRFDIHSGKPIIANKTGGYSGPAIFPVALRMVYQVSQAVNIPVIGMGGISTGRDAIEMMIAGASAVQVGCANLVDPYACPRIIQEMNDELDAMGIENITDIIGKSHQYK</sequence>
<evidence type="ECO:0000256" key="2">
    <source>
        <dbReference type="ARBA" id="ARBA00004725"/>
    </source>
</evidence>
<feature type="binding site" evidence="9">
    <location>
        <begin position="45"/>
        <end position="46"/>
    </location>
    <ligand>
        <name>FMN</name>
        <dbReference type="ChEBI" id="CHEBI:58210"/>
    </ligand>
</feature>
<comment type="function">
    <text evidence="9">Catalyzes the conversion of dihydroorotate to orotate.</text>
</comment>
<dbReference type="InterPro" id="IPR001295">
    <property type="entry name" value="Dihydroorotate_DH_CS"/>
</dbReference>
<comment type="cofactor">
    <cofactor evidence="9">
        <name>FMN</name>
        <dbReference type="ChEBI" id="CHEBI:58210"/>
    </cofactor>
    <text evidence="9">Binds 1 FMN per subunit.</text>
</comment>
<comment type="similarity">
    <text evidence="3 9">Belongs to the dihydroorotate dehydrogenase family. Type 1 subfamily.</text>
</comment>
<evidence type="ECO:0000256" key="7">
    <source>
        <dbReference type="ARBA" id="ARBA00022975"/>
    </source>
</evidence>
<feature type="binding site" evidence="9">
    <location>
        <position position="166"/>
    </location>
    <ligand>
        <name>FMN</name>
        <dbReference type="ChEBI" id="CHEBI:58210"/>
    </ligand>
</feature>
<evidence type="ECO:0000256" key="6">
    <source>
        <dbReference type="ARBA" id="ARBA00022643"/>
    </source>
</evidence>
<gene>
    <name evidence="9" type="primary">pyrD</name>
    <name evidence="11" type="ORF">KSV97_09725</name>
    <name evidence="12" type="ORF">KSW06_09560</name>
</gene>
<evidence type="ECO:0000256" key="1">
    <source>
        <dbReference type="ARBA" id="ARBA00004496"/>
    </source>
</evidence>
<feature type="binding site" evidence="9">
    <location>
        <position position="21"/>
    </location>
    <ligand>
        <name>FMN</name>
        <dbReference type="ChEBI" id="CHEBI:58210"/>
    </ligand>
</feature>
<dbReference type="GO" id="GO:0006207">
    <property type="term" value="P:'de novo' pyrimidine nucleobase biosynthetic process"/>
    <property type="evidence" value="ECO:0007669"/>
    <property type="project" value="InterPro"/>
</dbReference>
<evidence type="ECO:0000313" key="13">
    <source>
        <dbReference type="Proteomes" id="UP001196408"/>
    </source>
</evidence>
<dbReference type="RefSeq" id="WP_217748162.1">
    <property type="nucleotide sequence ID" value="NZ_JAHOEB010000077.1"/>
</dbReference>
<comment type="caution">
    <text evidence="11">The sequence shown here is derived from an EMBL/GenBank/DDBJ whole genome shotgun (WGS) entry which is preliminary data.</text>
</comment>
<comment type="pathway">
    <text evidence="2 9">Pyrimidine metabolism; UMP biosynthesis via de novo pathway.</text>
</comment>
<comment type="catalytic activity">
    <reaction evidence="9">
        <text>(S)-dihydroorotate + A = orotate + AH2</text>
        <dbReference type="Rhea" id="RHEA:18073"/>
        <dbReference type="ChEBI" id="CHEBI:13193"/>
        <dbReference type="ChEBI" id="CHEBI:17499"/>
        <dbReference type="ChEBI" id="CHEBI:30839"/>
        <dbReference type="ChEBI" id="CHEBI:30864"/>
    </reaction>
</comment>
<comment type="caution">
    <text evidence="9">Lacks conserved residue(s) required for the propagation of feature annotation.</text>
</comment>
<comment type="subcellular location">
    <subcellularLocation>
        <location evidence="1 9">Cytoplasm</location>
    </subcellularLocation>
</comment>
<feature type="domain" description="Dihydroorotate dehydrogenase catalytic" evidence="10">
    <location>
        <begin position="4"/>
        <end position="287"/>
    </location>
</feature>
<organism evidence="11 13">
    <name type="scientific">Catenibacterium mitsuokai</name>
    <dbReference type="NCBI Taxonomy" id="100886"/>
    <lineage>
        <taxon>Bacteria</taxon>
        <taxon>Bacillati</taxon>
        <taxon>Bacillota</taxon>
        <taxon>Erysipelotrichia</taxon>
        <taxon>Erysipelotrichales</taxon>
        <taxon>Coprobacillaceae</taxon>
        <taxon>Catenibacterium</taxon>
    </lineage>
</organism>
<dbReference type="NCBIfam" id="NF005574">
    <property type="entry name" value="PRK07259.1"/>
    <property type="match status" value="1"/>
</dbReference>
<evidence type="ECO:0000256" key="9">
    <source>
        <dbReference type="HAMAP-Rule" id="MF_00224"/>
    </source>
</evidence>
<dbReference type="PANTHER" id="PTHR48109">
    <property type="entry name" value="DIHYDROOROTATE DEHYDROGENASE (QUINONE), MITOCHONDRIAL-RELATED"/>
    <property type="match status" value="1"/>
</dbReference>
<dbReference type="EMBL" id="JAHOEL010000077">
    <property type="protein sequence ID" value="MBV3393488.1"/>
    <property type="molecule type" value="Genomic_DNA"/>
</dbReference>
<evidence type="ECO:0000313" key="12">
    <source>
        <dbReference type="EMBL" id="MBV3393488.1"/>
    </source>
</evidence>
<dbReference type="AlphaFoldDB" id="A0AAW4N0D3"/>
<dbReference type="CDD" id="cd04740">
    <property type="entry name" value="DHOD_1B_like"/>
    <property type="match status" value="1"/>
</dbReference>
<dbReference type="InterPro" id="IPR050074">
    <property type="entry name" value="DHO_dehydrogenase"/>
</dbReference>
<accession>A0AAW4N0D3</accession>
<feature type="active site" description="Nucleophile" evidence="9">
    <location>
        <position position="131"/>
    </location>
</feature>
<dbReference type="InterPro" id="IPR012135">
    <property type="entry name" value="Dihydroorotate_DH_1_2"/>
</dbReference>
<feature type="binding site" evidence="9">
    <location>
        <begin position="193"/>
        <end position="194"/>
    </location>
    <ligand>
        <name>substrate</name>
    </ligand>
</feature>
<evidence type="ECO:0000313" key="14">
    <source>
        <dbReference type="Proteomes" id="UP001197492"/>
    </source>
</evidence>
<keyword evidence="8 9" id="KW-0560">Oxidoreductase</keyword>
<keyword evidence="7 9" id="KW-0665">Pyrimidine biosynthesis</keyword>
<evidence type="ECO:0000256" key="8">
    <source>
        <dbReference type="ARBA" id="ARBA00023002"/>
    </source>
</evidence>
<feature type="binding site" evidence="9">
    <location>
        <position position="100"/>
    </location>
    <ligand>
        <name>FMN</name>
        <dbReference type="ChEBI" id="CHEBI:58210"/>
    </ligand>
</feature>
<feature type="binding site" evidence="9">
    <location>
        <position position="128"/>
    </location>
    <ligand>
        <name>FMN</name>
        <dbReference type="ChEBI" id="CHEBI:58210"/>
    </ligand>
</feature>
<keyword evidence="4 9" id="KW-0963">Cytoplasm</keyword>
<dbReference type="InterPro" id="IPR024920">
    <property type="entry name" value="Dihydroorotate_DH_1"/>
</dbReference>
<dbReference type="PROSITE" id="PS00911">
    <property type="entry name" value="DHODEHASE_1"/>
    <property type="match status" value="1"/>
</dbReference>
<feature type="binding site" evidence="9">
    <location>
        <position position="192"/>
    </location>
    <ligand>
        <name>FMN</name>
        <dbReference type="ChEBI" id="CHEBI:58210"/>
    </ligand>
</feature>